<dbReference type="GO" id="GO:0046872">
    <property type="term" value="F:metal ion binding"/>
    <property type="evidence" value="ECO:0007669"/>
    <property type="project" value="InterPro"/>
</dbReference>
<evidence type="ECO:0000259" key="4">
    <source>
        <dbReference type="Pfam" id="PF00675"/>
    </source>
</evidence>
<proteinExistence type="inferred from homology"/>
<dbReference type="PANTHER" id="PTHR11851">
    <property type="entry name" value="METALLOPROTEASE"/>
    <property type="match status" value="1"/>
</dbReference>
<feature type="domain" description="Peptidase M16 C-terminal" evidence="5">
    <location>
        <begin position="183"/>
        <end position="361"/>
    </location>
</feature>
<protein>
    <submittedName>
        <fullName evidence="6">Pitrilysin family protein</fullName>
    </submittedName>
</protein>
<accession>A0AAU7CFG7</accession>
<evidence type="ECO:0000256" key="2">
    <source>
        <dbReference type="ARBA" id="ARBA00007261"/>
    </source>
</evidence>
<dbReference type="PANTHER" id="PTHR11851:SF224">
    <property type="entry name" value="PROCESSING PROTEASE"/>
    <property type="match status" value="1"/>
</dbReference>
<dbReference type="InterPro" id="IPR011249">
    <property type="entry name" value="Metalloenz_LuxS/M16"/>
</dbReference>
<evidence type="ECO:0000259" key="5">
    <source>
        <dbReference type="Pfam" id="PF05193"/>
    </source>
</evidence>
<evidence type="ECO:0000313" key="6">
    <source>
        <dbReference type="EMBL" id="XBH04193.1"/>
    </source>
</evidence>
<dbReference type="Pfam" id="PF05193">
    <property type="entry name" value="Peptidase_M16_C"/>
    <property type="match status" value="2"/>
</dbReference>
<dbReference type="GO" id="GO:0004222">
    <property type="term" value="F:metalloendopeptidase activity"/>
    <property type="evidence" value="ECO:0007669"/>
    <property type="project" value="InterPro"/>
</dbReference>
<dbReference type="AlphaFoldDB" id="A0AAU7CFG7"/>
<comment type="cofactor">
    <cofactor evidence="1">
        <name>Zn(2+)</name>
        <dbReference type="ChEBI" id="CHEBI:29105"/>
    </cofactor>
</comment>
<gene>
    <name evidence="6" type="ORF">V5E97_38755</name>
</gene>
<dbReference type="Gene3D" id="3.30.830.10">
    <property type="entry name" value="Metalloenzyme, LuxS/M16 peptidase-like"/>
    <property type="match status" value="4"/>
</dbReference>
<evidence type="ECO:0000256" key="1">
    <source>
        <dbReference type="ARBA" id="ARBA00001947"/>
    </source>
</evidence>
<evidence type="ECO:0000256" key="3">
    <source>
        <dbReference type="RuleBase" id="RU004447"/>
    </source>
</evidence>
<reference evidence="6" key="1">
    <citation type="submission" date="2024-05" db="EMBL/GenBank/DDBJ databases">
        <title>Planctomycetes of the genus Singulisphaera possess chitinolytic capabilities.</title>
        <authorList>
            <person name="Ivanova A."/>
        </authorList>
    </citation>
    <scope>NUCLEOTIDE SEQUENCE</scope>
    <source>
        <strain evidence="6">Ch08T</strain>
    </source>
</reference>
<comment type="similarity">
    <text evidence="2 3">Belongs to the peptidase M16 family.</text>
</comment>
<feature type="domain" description="Peptidase M16 N-terminal" evidence="4">
    <location>
        <begin position="484"/>
        <end position="592"/>
    </location>
</feature>
<feature type="domain" description="Peptidase M16 N-terminal" evidence="4">
    <location>
        <begin position="37"/>
        <end position="173"/>
    </location>
</feature>
<dbReference type="RefSeq" id="WP_406696946.1">
    <property type="nucleotide sequence ID" value="NZ_CP155447.1"/>
</dbReference>
<dbReference type="InterPro" id="IPR001431">
    <property type="entry name" value="Pept_M16_Zn_BS"/>
</dbReference>
<name>A0AAU7CFG7_9BACT</name>
<dbReference type="SUPFAM" id="SSF63411">
    <property type="entry name" value="LuxS/MPP-like metallohydrolase"/>
    <property type="match status" value="4"/>
</dbReference>
<sequence length="889" mass="99295">MARRLTARPSPAWVGDLPVFERTLANGFKALVLPRTHAPVVVCDLYYPAGSVDEPAGKTGLAHFVEHMLFKGTERFPKGQIDRLAFVAAGQSNAETGEDCTHYWFAFPSDRWELALEVEADRMRGATFDPREVEAERHVIGEERARDLDSPMGRLDQTHLALTYLRHPYRNPILGWPDDLARIGVDDLRAFYRQHYRPDGAVLVIVGDIDPERALDRVSAHFEPLPPGVDERLPPPLTEPRQMGRRDFTLVDAESVARGLLGWHSVPRGHPDGPALNVLSDLLTCGRRSRLWNELVERRKLATWVETGQDDARWAGQFLLQVEAASDVEPARIELAIAELIAELAEDGPTPEELLRSRHRLEAAWRWEQEDLAGLAAGLGNVSLWDDWRAWQAEHRAAMAVTPDDIRRVASTYLVDSSLTGGWSMPRSGRTMTVLLPSETVPEGTWTAPSPNPDRPILLTIPNGNSRLTDYSPQRTTLTNGMRLIYERRPETGIVALELFVDAGVLRESKPGLAYLTGRLLEEGTKSRPAETLAEAIEDVGGTIDVGSTGVSLRVRAEDLPLAVEILADVALHPTFPEEAFPWAKRRIAAELQGDREDPAFRADLIFRGLVYGDHPYARDPRGSSRDIARLMLTDVKAHHREHFAADNAFLVAAGDFDPKRLTSLVKTHFDRWKPRGGSLAEYPRLVRSARPRVRRVSQPGEQVHIVLGHLGIPRNHPDFDALAVLDHIFGSGPGFTDRLSRILRDELGLAYSVGGGITDTADVVPGLFRVYVGTMPDEADRVVAAIAEQVRAMHEGAFSDDEVDCARRYLAGSWVFDFQTVEQRAERLLELERWGMPLDEPIHWPERISRVSTAKVRRAARSHLDPAALIRVEFGPVRRRQRPNAECA</sequence>
<dbReference type="InterPro" id="IPR050361">
    <property type="entry name" value="MPP/UQCRC_Complex"/>
</dbReference>
<dbReference type="InterPro" id="IPR011765">
    <property type="entry name" value="Pept_M16_N"/>
</dbReference>
<organism evidence="6">
    <name type="scientific">Singulisphaera sp. Ch08</name>
    <dbReference type="NCBI Taxonomy" id="3120278"/>
    <lineage>
        <taxon>Bacteria</taxon>
        <taxon>Pseudomonadati</taxon>
        <taxon>Planctomycetota</taxon>
        <taxon>Planctomycetia</taxon>
        <taxon>Isosphaerales</taxon>
        <taxon>Isosphaeraceae</taxon>
        <taxon>Singulisphaera</taxon>
    </lineage>
</organism>
<dbReference type="Pfam" id="PF00675">
    <property type="entry name" value="Peptidase_M16"/>
    <property type="match status" value="2"/>
</dbReference>
<dbReference type="GO" id="GO:0006508">
    <property type="term" value="P:proteolysis"/>
    <property type="evidence" value="ECO:0007669"/>
    <property type="project" value="InterPro"/>
</dbReference>
<dbReference type="PROSITE" id="PS00143">
    <property type="entry name" value="INSULINASE"/>
    <property type="match status" value="1"/>
</dbReference>
<dbReference type="InterPro" id="IPR007863">
    <property type="entry name" value="Peptidase_M16_C"/>
</dbReference>
<dbReference type="EMBL" id="CP155447">
    <property type="protein sequence ID" value="XBH04193.1"/>
    <property type="molecule type" value="Genomic_DNA"/>
</dbReference>
<feature type="domain" description="Peptidase M16 C-terminal" evidence="5">
    <location>
        <begin position="633"/>
        <end position="809"/>
    </location>
</feature>